<gene>
    <name evidence="2" type="ORF">Agabi119p4_5850</name>
</gene>
<protein>
    <submittedName>
        <fullName evidence="2">Uncharacterized protein</fullName>
    </submittedName>
</protein>
<feature type="region of interest" description="Disordered" evidence="1">
    <location>
        <begin position="1"/>
        <end position="29"/>
    </location>
</feature>
<name>A0A8H7KGY3_AGABI</name>
<feature type="compositionally biased region" description="Polar residues" evidence="1">
    <location>
        <begin position="12"/>
        <end position="29"/>
    </location>
</feature>
<dbReference type="EMBL" id="JABXXO010000007">
    <property type="protein sequence ID" value="KAF7773683.1"/>
    <property type="molecule type" value="Genomic_DNA"/>
</dbReference>
<evidence type="ECO:0000313" key="3">
    <source>
        <dbReference type="Proteomes" id="UP000629468"/>
    </source>
</evidence>
<proteinExistence type="predicted"/>
<comment type="caution">
    <text evidence="2">The sequence shown here is derived from an EMBL/GenBank/DDBJ whole genome shotgun (WGS) entry which is preliminary data.</text>
</comment>
<accession>A0A8H7KGY3</accession>
<evidence type="ECO:0000313" key="2">
    <source>
        <dbReference type="EMBL" id="KAF7773683.1"/>
    </source>
</evidence>
<reference evidence="2 3" key="1">
    <citation type="journal article" name="Sci. Rep.">
        <title>Telomere-to-telomere assembled and centromere annotated genomes of the two main subspecies of the button mushroom Agaricus bisporus reveal especially polymorphic chromosome ends.</title>
        <authorList>
            <person name="Sonnenberg A.S.M."/>
            <person name="Sedaghat-Telgerd N."/>
            <person name="Lavrijssen B."/>
            <person name="Ohm R.A."/>
            <person name="Hendrickx P.M."/>
            <person name="Scholtmeijer K."/>
            <person name="Baars J.J.P."/>
            <person name="van Peer A."/>
        </authorList>
    </citation>
    <scope>NUCLEOTIDE SEQUENCE [LARGE SCALE GENOMIC DNA]</scope>
    <source>
        <strain evidence="2 3">H119_p4</strain>
    </source>
</reference>
<dbReference type="AlphaFoldDB" id="A0A8H7KGY3"/>
<sequence>MLMGDHTRTNKNRTGLDTAKSSPSAPNNILSPQIRIICRPCTLTLSTELPHLIRRFIRDIFTQQTRSIRSP</sequence>
<organism evidence="2 3">
    <name type="scientific">Agaricus bisporus var. burnettii</name>
    <dbReference type="NCBI Taxonomy" id="192524"/>
    <lineage>
        <taxon>Eukaryota</taxon>
        <taxon>Fungi</taxon>
        <taxon>Dikarya</taxon>
        <taxon>Basidiomycota</taxon>
        <taxon>Agaricomycotina</taxon>
        <taxon>Agaricomycetes</taxon>
        <taxon>Agaricomycetidae</taxon>
        <taxon>Agaricales</taxon>
        <taxon>Agaricineae</taxon>
        <taxon>Agaricaceae</taxon>
        <taxon>Agaricus</taxon>
    </lineage>
</organism>
<dbReference type="Proteomes" id="UP000629468">
    <property type="component" value="Unassembled WGS sequence"/>
</dbReference>
<evidence type="ECO:0000256" key="1">
    <source>
        <dbReference type="SAM" id="MobiDB-lite"/>
    </source>
</evidence>